<sequence>MNPLVLVLFAVISYGVAALISWLGRKDERDSLRLAGVISAFGGVFGVLAGVSTIVGHYDSADFALATRCVVNMDMLSALMVVVISIVTMAASIYSINYLKEYLGKSGWKINILFNIFAAAMTVLVISANVITFMVFMEVVSIASWLIVISDGSLASRKAGLNYFIVDHIASFLIMAAFLILSINAHSYDFSAFTTTPLSAGFASLTFLLALVGFGIKSAGVGLHGWLIKAYPISPSYCSTLISCVMVKIGIYGILKFSIIFLGATQLWWGFLILIFGAVSSVLGVMYALAEHDIKRLLAYHTIENIGIILIGVGVSMIGIASHHPVLALLGLLGGLYHLLNHAIFKGLLCLGSGSIVYRMHTKDMDKMGGLGKTMPKTAIAFLIGTLAICALPPFNGFVSEWFIYQSLFSMGKVGTAANMLFGPFGMVMLALTGALACMCFVKVYGICFTGAPKTEQAANTREVGAGMTTATTMLAILCIVLGVGSPWIAPYFSDIASSILHLGPVPVATGSAVYPAVADQAILSTPVIAIMLALLALVPALLLYVFRQRRLVRRQQGDPWACGYQYEQRMTVSAEGITRPMRHMFSLIYDNRPKQSLIDRHVLPHLFAVADGSQLNGRKVCIMCCAAALFVVLFFPFISGVSC</sequence>
<dbReference type="PRINTS" id="PR01434">
    <property type="entry name" value="NADHDHGNASE5"/>
</dbReference>
<dbReference type="GO" id="GO:0016491">
    <property type="term" value="F:oxidoreductase activity"/>
    <property type="evidence" value="ECO:0007669"/>
    <property type="project" value="UniProtKB-KW"/>
</dbReference>
<keyword evidence="5" id="KW-0560">Oxidoreductase</keyword>
<dbReference type="Pfam" id="PF00361">
    <property type="entry name" value="Proton_antipo_M"/>
    <property type="match status" value="1"/>
</dbReference>
<protein>
    <submittedName>
        <fullName evidence="10">Hydrogenase 4 subunit B</fullName>
    </submittedName>
</protein>
<evidence type="ECO:0000259" key="9">
    <source>
        <dbReference type="Pfam" id="PF00361"/>
    </source>
</evidence>
<dbReference type="PANTHER" id="PTHR42682">
    <property type="entry name" value="HYDROGENASE-4 COMPONENT F"/>
    <property type="match status" value="1"/>
</dbReference>
<evidence type="ECO:0000313" key="10">
    <source>
        <dbReference type="EMBL" id="PQJ62857.1"/>
    </source>
</evidence>
<feature type="transmembrane region" description="Helical" evidence="8">
    <location>
        <begin position="6"/>
        <end position="23"/>
    </location>
</feature>
<name>A0A2S7VL38_PHOAN</name>
<feature type="transmembrane region" description="Helical" evidence="8">
    <location>
        <begin position="203"/>
        <end position="228"/>
    </location>
</feature>
<feature type="domain" description="NADH:quinone oxidoreductase/Mrp antiporter transmembrane" evidence="9">
    <location>
        <begin position="127"/>
        <end position="414"/>
    </location>
</feature>
<keyword evidence="4 8" id="KW-1133">Transmembrane helix</keyword>
<evidence type="ECO:0000256" key="8">
    <source>
        <dbReference type="SAM" id="Phobius"/>
    </source>
</evidence>
<feature type="transmembrane region" description="Helical" evidence="8">
    <location>
        <begin position="268"/>
        <end position="290"/>
    </location>
</feature>
<feature type="transmembrane region" description="Helical" evidence="8">
    <location>
        <begin position="336"/>
        <end position="358"/>
    </location>
</feature>
<dbReference type="EMBL" id="MSCJ01000003">
    <property type="protein sequence ID" value="PQJ62857.1"/>
    <property type="molecule type" value="Genomic_DNA"/>
</dbReference>
<accession>A0A2S7VL38</accession>
<evidence type="ECO:0000256" key="1">
    <source>
        <dbReference type="ARBA" id="ARBA00004651"/>
    </source>
</evidence>
<evidence type="ECO:0000256" key="6">
    <source>
        <dbReference type="ARBA" id="ARBA00023136"/>
    </source>
</evidence>
<feature type="transmembrane region" description="Helical" evidence="8">
    <location>
        <begin position="621"/>
        <end position="639"/>
    </location>
</feature>
<dbReference type="PANTHER" id="PTHR42682:SF3">
    <property type="entry name" value="FORMATE HYDROGENLYASE SUBUNIT 3-RELATED"/>
    <property type="match status" value="1"/>
</dbReference>
<evidence type="ECO:0000256" key="5">
    <source>
        <dbReference type="ARBA" id="ARBA00023002"/>
    </source>
</evidence>
<feature type="transmembrane region" description="Helical" evidence="8">
    <location>
        <begin position="464"/>
        <end position="489"/>
    </location>
</feature>
<feature type="transmembrane region" description="Helical" evidence="8">
    <location>
        <begin position="161"/>
        <end position="183"/>
    </location>
</feature>
<feature type="transmembrane region" description="Helical" evidence="8">
    <location>
        <begin position="35"/>
        <end position="55"/>
    </location>
</feature>
<feature type="transmembrane region" description="Helical" evidence="8">
    <location>
        <begin position="75"/>
        <end position="96"/>
    </location>
</feature>
<reference evidence="10 11" key="1">
    <citation type="submission" date="2016-12" db="EMBL/GenBank/DDBJ databases">
        <title>Diversity of luminous bacteria.</title>
        <authorList>
            <person name="Yoshizawa S."/>
            <person name="Kogure K."/>
        </authorList>
    </citation>
    <scope>NUCLEOTIDE SEQUENCE [LARGE SCALE GENOMIC DNA]</scope>
    <source>
        <strain evidence="10 11">LC1-200</strain>
    </source>
</reference>
<gene>
    <name evidence="10" type="ORF">BTO08_21875</name>
</gene>
<dbReference type="Proteomes" id="UP000238730">
    <property type="component" value="Unassembled WGS sequence"/>
</dbReference>
<dbReference type="GO" id="GO:0005886">
    <property type="term" value="C:plasma membrane"/>
    <property type="evidence" value="ECO:0007669"/>
    <property type="project" value="UniProtKB-SubCell"/>
</dbReference>
<feature type="transmembrane region" description="Helical" evidence="8">
    <location>
        <begin position="425"/>
        <end position="452"/>
    </location>
</feature>
<feature type="transmembrane region" description="Helical" evidence="8">
    <location>
        <begin position="379"/>
        <end position="405"/>
    </location>
</feature>
<dbReference type="AlphaFoldDB" id="A0A2S7VL38"/>
<dbReference type="OrthoDB" id="9768329at2"/>
<feature type="transmembrane region" description="Helical" evidence="8">
    <location>
        <begin position="302"/>
        <end position="324"/>
    </location>
</feature>
<dbReference type="InterPro" id="IPR052175">
    <property type="entry name" value="ComplexI-like_HydComp"/>
</dbReference>
<evidence type="ECO:0000256" key="7">
    <source>
        <dbReference type="RuleBase" id="RU000320"/>
    </source>
</evidence>
<evidence type="ECO:0000256" key="2">
    <source>
        <dbReference type="ARBA" id="ARBA00022475"/>
    </source>
</evidence>
<dbReference type="RefSeq" id="WP_105062618.1">
    <property type="nucleotide sequence ID" value="NZ_MSCJ01000003.1"/>
</dbReference>
<evidence type="ECO:0000313" key="11">
    <source>
        <dbReference type="Proteomes" id="UP000238730"/>
    </source>
</evidence>
<feature type="transmembrane region" description="Helical" evidence="8">
    <location>
        <begin position="522"/>
        <end position="547"/>
    </location>
</feature>
<comment type="caution">
    <text evidence="10">The sequence shown here is derived from an EMBL/GenBank/DDBJ whole genome shotgun (WGS) entry which is preliminary data.</text>
</comment>
<keyword evidence="6 8" id="KW-0472">Membrane</keyword>
<keyword evidence="2" id="KW-1003">Cell membrane</keyword>
<keyword evidence="3 7" id="KW-0812">Transmembrane</keyword>
<feature type="transmembrane region" description="Helical" evidence="8">
    <location>
        <begin position="108"/>
        <end position="125"/>
    </location>
</feature>
<dbReference type="InterPro" id="IPR001750">
    <property type="entry name" value="ND/Mrp_TM"/>
</dbReference>
<evidence type="ECO:0000256" key="4">
    <source>
        <dbReference type="ARBA" id="ARBA00022989"/>
    </source>
</evidence>
<evidence type="ECO:0000256" key="3">
    <source>
        <dbReference type="ARBA" id="ARBA00022692"/>
    </source>
</evidence>
<comment type="subcellular location">
    <subcellularLocation>
        <location evidence="1">Cell membrane</location>
        <topology evidence="1">Multi-pass membrane protein</topology>
    </subcellularLocation>
    <subcellularLocation>
        <location evidence="7">Membrane</location>
        <topology evidence="7">Multi-pass membrane protein</topology>
    </subcellularLocation>
</comment>
<proteinExistence type="predicted"/>
<feature type="transmembrane region" description="Helical" evidence="8">
    <location>
        <begin position="240"/>
        <end position="262"/>
    </location>
</feature>
<organism evidence="10 11">
    <name type="scientific">Photobacterium angustum</name>
    <dbReference type="NCBI Taxonomy" id="661"/>
    <lineage>
        <taxon>Bacteria</taxon>
        <taxon>Pseudomonadati</taxon>
        <taxon>Pseudomonadota</taxon>
        <taxon>Gammaproteobacteria</taxon>
        <taxon>Vibrionales</taxon>
        <taxon>Vibrionaceae</taxon>
        <taxon>Photobacterium</taxon>
    </lineage>
</organism>